<dbReference type="EMBL" id="AWUE01012334">
    <property type="protein sequence ID" value="OMP09513.1"/>
    <property type="molecule type" value="Genomic_DNA"/>
</dbReference>
<organism evidence="2 3">
    <name type="scientific">Corchorus olitorius</name>
    <dbReference type="NCBI Taxonomy" id="93759"/>
    <lineage>
        <taxon>Eukaryota</taxon>
        <taxon>Viridiplantae</taxon>
        <taxon>Streptophyta</taxon>
        <taxon>Embryophyta</taxon>
        <taxon>Tracheophyta</taxon>
        <taxon>Spermatophyta</taxon>
        <taxon>Magnoliopsida</taxon>
        <taxon>eudicotyledons</taxon>
        <taxon>Gunneridae</taxon>
        <taxon>Pentapetalae</taxon>
        <taxon>rosids</taxon>
        <taxon>malvids</taxon>
        <taxon>Malvales</taxon>
        <taxon>Malvaceae</taxon>
        <taxon>Grewioideae</taxon>
        <taxon>Apeibeae</taxon>
        <taxon>Corchorus</taxon>
    </lineage>
</organism>
<name>A0A1R3KQY9_9ROSI</name>
<protein>
    <recommendedName>
        <fullName evidence="4">Nucleic acid-binding protein</fullName>
    </recommendedName>
</protein>
<evidence type="ECO:0000313" key="2">
    <source>
        <dbReference type="EMBL" id="OMP09513.1"/>
    </source>
</evidence>
<reference evidence="3" key="1">
    <citation type="submission" date="2013-09" db="EMBL/GenBank/DDBJ databases">
        <title>Corchorus olitorius genome sequencing.</title>
        <authorList>
            <person name="Alam M."/>
            <person name="Haque M.S."/>
            <person name="Islam M.S."/>
            <person name="Emdad E.M."/>
            <person name="Islam M.M."/>
            <person name="Ahmed B."/>
            <person name="Halim A."/>
            <person name="Hossen Q.M.M."/>
            <person name="Hossain M.Z."/>
            <person name="Ahmed R."/>
            <person name="Khan M.M."/>
            <person name="Islam R."/>
            <person name="Rashid M.M."/>
            <person name="Khan S.A."/>
            <person name="Rahman M.S."/>
            <person name="Alam M."/>
            <person name="Yahiya A.S."/>
            <person name="Khan M.S."/>
            <person name="Azam M.S."/>
            <person name="Haque T."/>
            <person name="Lashkar M.Z.H."/>
            <person name="Akhand A.I."/>
            <person name="Morshed G."/>
            <person name="Roy S."/>
            <person name="Uddin K.S."/>
            <person name="Rabeya T."/>
            <person name="Hossain A.S."/>
            <person name="Chowdhury A."/>
            <person name="Snigdha A.R."/>
            <person name="Mortoza M.S."/>
            <person name="Matin S.A."/>
            <person name="Hoque S.M.E."/>
            <person name="Islam M.K."/>
            <person name="Roy D.K."/>
            <person name="Haider R."/>
            <person name="Moosa M.M."/>
            <person name="Elias S.M."/>
            <person name="Hasan A.M."/>
            <person name="Jahan S."/>
            <person name="Shafiuddin M."/>
            <person name="Mahmood N."/>
            <person name="Shommy N.S."/>
        </authorList>
    </citation>
    <scope>NUCLEOTIDE SEQUENCE [LARGE SCALE GENOMIC DNA]</scope>
    <source>
        <strain evidence="3">cv. O-4</strain>
    </source>
</reference>
<dbReference type="Proteomes" id="UP000187203">
    <property type="component" value="Unassembled WGS sequence"/>
</dbReference>
<dbReference type="AlphaFoldDB" id="A0A1R3KQY9"/>
<evidence type="ECO:0000313" key="3">
    <source>
        <dbReference type="Proteomes" id="UP000187203"/>
    </source>
</evidence>
<proteinExistence type="predicted"/>
<gene>
    <name evidence="2" type="ORF">COLO4_05395</name>
</gene>
<evidence type="ECO:0000256" key="1">
    <source>
        <dbReference type="SAM" id="MobiDB-lite"/>
    </source>
</evidence>
<evidence type="ECO:0008006" key="4">
    <source>
        <dbReference type="Google" id="ProtNLM"/>
    </source>
</evidence>
<keyword evidence="3" id="KW-1185">Reference proteome</keyword>
<comment type="caution">
    <text evidence="2">The sequence shown here is derived from an EMBL/GenBank/DDBJ whole genome shotgun (WGS) entry which is preliminary data.</text>
</comment>
<accession>A0A1R3KQY9</accession>
<feature type="region of interest" description="Disordered" evidence="1">
    <location>
        <begin position="233"/>
        <end position="256"/>
    </location>
</feature>
<sequence>MAGSSNHQWRETQDYSVGSKADGPKYYPGYKQISSCSATKFHLDPLIPQAAELRAKFPVDGCPIDLISSANVDASNECTYLDAVNKLARDLLYMNPAVIKNLKFKVRAKVLDFKTGHGCLKVSLVLLDGDYKLQAIVFGNLAKCLPGIDVANLTVAEKLDRKNLPSIATEILGKDFDFVLGLGDQTYNSGLNFKIFRFTPVTLYPPTDFGANKGKQKASSPTEIVEETETEITLPKSIPNQNASSEVHKASRFVSS</sequence>